<feature type="compositionally biased region" description="Polar residues" evidence="1">
    <location>
        <begin position="446"/>
        <end position="510"/>
    </location>
</feature>
<proteinExistence type="predicted"/>
<evidence type="ECO:0000313" key="4">
    <source>
        <dbReference type="Proteomes" id="UP000053240"/>
    </source>
</evidence>
<accession>A0A194RQB5</accession>
<sequence>MATRPVRGPQARRVGSVRCHGAPSGGEGHADGASEGCAKGVPKGAGSMEGGKLGKLNLLRQAMDKSRPTQNKPKATGSFHASTSQPVKPGPSKSLTTTPKRSGKASANPTPTTSADAQVNEAAPTTPVMAPPSPPQRIDDDLSAAWQLQRYRAAQRKAQKGELPRVTESPIPDQVSPQAGPSGQSATGSGRRPPEPTTTSGKGTAPVKGKAPQRPGKETRAEKRALNNSTSPRGDYKKQKVERPSRPTAISYSDAVSSDLKVAVTCARSGNLTREIATTFIKNMTQAMVKVAWKPEGGSSDQMPVFVTRPTYVEGAIRVTCEDQLTLNWLKGIAADPQMCQGNQLVVKPQVDLPRRVRCGMFVPDQFDILTDTRDIGRLLYRQNRWIDIKEWQFLDGEKQAEGWFINLTIPETQIPTVLAHNRRLACTINQCYLKFLGKGGKYYETPQTSTSAQPTDMPTPQEQEQNTSDKVADDASNNSSTAEQNKGDQTSQDPQVSIPGTSGLQQVSSPAAGESLGTLSGASLSDGDDAEAMLASLYLDEDIYKYTNLFSF</sequence>
<evidence type="ECO:0000256" key="1">
    <source>
        <dbReference type="SAM" id="MobiDB-lite"/>
    </source>
</evidence>
<feature type="compositionally biased region" description="Basic and acidic residues" evidence="1">
    <location>
        <begin position="234"/>
        <end position="245"/>
    </location>
</feature>
<feature type="compositionally biased region" description="Polar residues" evidence="1">
    <location>
        <begin position="68"/>
        <end position="86"/>
    </location>
</feature>
<dbReference type="InParanoid" id="A0A194RQB5"/>
<gene>
    <name evidence="3" type="ORF">RR48_12064</name>
</gene>
<dbReference type="AlphaFoldDB" id="A0A194RQB5"/>
<evidence type="ECO:0000313" key="3">
    <source>
        <dbReference type="EMBL" id="KPJ18216.1"/>
    </source>
</evidence>
<feature type="region of interest" description="Disordered" evidence="1">
    <location>
        <begin position="1"/>
        <end position="250"/>
    </location>
</feature>
<dbReference type="EMBL" id="KQ460045">
    <property type="protein sequence ID" value="KPJ18216.1"/>
    <property type="molecule type" value="Genomic_DNA"/>
</dbReference>
<dbReference type="InterPro" id="IPR031961">
    <property type="entry name" value="DUF4780"/>
</dbReference>
<feature type="domain" description="DUF4780" evidence="2">
    <location>
        <begin position="258"/>
        <end position="432"/>
    </location>
</feature>
<keyword evidence="4" id="KW-1185">Reference proteome</keyword>
<dbReference type="Pfam" id="PF16012">
    <property type="entry name" value="DUF4780"/>
    <property type="match status" value="1"/>
</dbReference>
<feature type="compositionally biased region" description="Polar residues" evidence="1">
    <location>
        <begin position="93"/>
        <end position="117"/>
    </location>
</feature>
<protein>
    <recommendedName>
        <fullName evidence="2">DUF4780 domain-containing protein</fullName>
    </recommendedName>
</protein>
<reference evidence="3 4" key="1">
    <citation type="journal article" date="2015" name="Nat. Commun.">
        <title>Outbred genome sequencing and CRISPR/Cas9 gene editing in butterflies.</title>
        <authorList>
            <person name="Li X."/>
            <person name="Fan D."/>
            <person name="Zhang W."/>
            <person name="Liu G."/>
            <person name="Zhang L."/>
            <person name="Zhao L."/>
            <person name="Fang X."/>
            <person name="Chen L."/>
            <person name="Dong Y."/>
            <person name="Chen Y."/>
            <person name="Ding Y."/>
            <person name="Zhao R."/>
            <person name="Feng M."/>
            <person name="Zhu Y."/>
            <person name="Feng Y."/>
            <person name="Jiang X."/>
            <person name="Zhu D."/>
            <person name="Xiang H."/>
            <person name="Feng X."/>
            <person name="Li S."/>
            <person name="Wang J."/>
            <person name="Zhang G."/>
            <person name="Kronforst M.R."/>
            <person name="Wang W."/>
        </authorList>
    </citation>
    <scope>NUCLEOTIDE SEQUENCE [LARGE SCALE GENOMIC DNA]</scope>
    <source>
        <strain evidence="3">Ya'a_city_454_Pm</strain>
        <tissue evidence="3">Whole body</tissue>
    </source>
</reference>
<name>A0A194RQB5_PAPMA</name>
<organism evidence="3 4">
    <name type="scientific">Papilio machaon</name>
    <name type="common">Old World swallowtail butterfly</name>
    <dbReference type="NCBI Taxonomy" id="76193"/>
    <lineage>
        <taxon>Eukaryota</taxon>
        <taxon>Metazoa</taxon>
        <taxon>Ecdysozoa</taxon>
        <taxon>Arthropoda</taxon>
        <taxon>Hexapoda</taxon>
        <taxon>Insecta</taxon>
        <taxon>Pterygota</taxon>
        <taxon>Neoptera</taxon>
        <taxon>Endopterygota</taxon>
        <taxon>Lepidoptera</taxon>
        <taxon>Glossata</taxon>
        <taxon>Ditrysia</taxon>
        <taxon>Papilionoidea</taxon>
        <taxon>Papilionidae</taxon>
        <taxon>Papilioninae</taxon>
        <taxon>Papilio</taxon>
    </lineage>
</organism>
<feature type="compositionally biased region" description="Polar residues" evidence="1">
    <location>
        <begin position="175"/>
        <end position="188"/>
    </location>
</feature>
<dbReference type="Proteomes" id="UP000053240">
    <property type="component" value="Unassembled WGS sequence"/>
</dbReference>
<feature type="region of interest" description="Disordered" evidence="1">
    <location>
        <begin position="446"/>
        <end position="527"/>
    </location>
</feature>
<feature type="compositionally biased region" description="Basic and acidic residues" evidence="1">
    <location>
        <begin position="215"/>
        <end position="225"/>
    </location>
</feature>
<evidence type="ECO:0000259" key="2">
    <source>
        <dbReference type="Pfam" id="PF16012"/>
    </source>
</evidence>